<organism evidence="2">
    <name type="scientific">marine sediment metagenome</name>
    <dbReference type="NCBI Taxonomy" id="412755"/>
    <lineage>
        <taxon>unclassified sequences</taxon>
        <taxon>metagenomes</taxon>
        <taxon>ecological metagenomes</taxon>
    </lineage>
</organism>
<dbReference type="InterPro" id="IPR024305">
    <property type="entry name" value="ssDNA-bd_DdrB-like"/>
</dbReference>
<name>A0A0F8YX56_9ZZZZ</name>
<sequence length="151" mass="17004">MSDELIQLLNANNATLTIIAEQLQELVQLQRQNLYRETGPNFRRSLNEYATFNWFSIDANPVRETGDGINEVDWGGYTWRRRSGTGKFGNAIWFSRAIGVNADNTPKYARLITFKDSDAPEPLQVQVEPGPQEHSQPPQDPPPMTEAEAVG</sequence>
<evidence type="ECO:0000256" key="1">
    <source>
        <dbReference type="SAM" id="MobiDB-lite"/>
    </source>
</evidence>
<evidence type="ECO:0000313" key="2">
    <source>
        <dbReference type="EMBL" id="KKK58649.1"/>
    </source>
</evidence>
<reference evidence="2" key="1">
    <citation type="journal article" date="2015" name="Nature">
        <title>Complex archaea that bridge the gap between prokaryotes and eukaryotes.</title>
        <authorList>
            <person name="Spang A."/>
            <person name="Saw J.H."/>
            <person name="Jorgensen S.L."/>
            <person name="Zaremba-Niedzwiedzka K."/>
            <person name="Martijn J."/>
            <person name="Lind A.E."/>
            <person name="van Eijk R."/>
            <person name="Schleper C."/>
            <person name="Guy L."/>
            <person name="Ettema T.J."/>
        </authorList>
    </citation>
    <scope>NUCLEOTIDE SEQUENCE</scope>
</reference>
<proteinExistence type="predicted"/>
<gene>
    <name evidence="2" type="ORF">LCGC14_3042320</name>
</gene>
<protein>
    <submittedName>
        <fullName evidence="2">Uncharacterized protein</fullName>
    </submittedName>
</protein>
<dbReference type="Pfam" id="PF12747">
    <property type="entry name" value="DdrB"/>
    <property type="match status" value="1"/>
</dbReference>
<feature type="region of interest" description="Disordered" evidence="1">
    <location>
        <begin position="119"/>
        <end position="151"/>
    </location>
</feature>
<comment type="caution">
    <text evidence="2">The sequence shown here is derived from an EMBL/GenBank/DDBJ whole genome shotgun (WGS) entry which is preliminary data.</text>
</comment>
<dbReference type="AlphaFoldDB" id="A0A0F8YX56"/>
<feature type="non-terminal residue" evidence="2">
    <location>
        <position position="151"/>
    </location>
</feature>
<accession>A0A0F8YX56</accession>
<dbReference type="EMBL" id="LAZR01063870">
    <property type="protein sequence ID" value="KKK58649.1"/>
    <property type="molecule type" value="Genomic_DNA"/>
</dbReference>